<gene>
    <name evidence="3" type="ORF">GGR27_002220</name>
</gene>
<feature type="chain" id="PRO_5047544012" description="Lipoprotein" evidence="2">
    <location>
        <begin position="22"/>
        <end position="264"/>
    </location>
</feature>
<feature type="signal peptide" evidence="2">
    <location>
        <begin position="1"/>
        <end position="21"/>
    </location>
</feature>
<protein>
    <recommendedName>
        <fullName evidence="5">Lipoprotein</fullName>
    </recommendedName>
</protein>
<evidence type="ECO:0000256" key="2">
    <source>
        <dbReference type="SAM" id="SignalP"/>
    </source>
</evidence>
<dbReference type="Proteomes" id="UP000770785">
    <property type="component" value="Unassembled WGS sequence"/>
</dbReference>
<name>A0ABX0XBR8_9BACT</name>
<keyword evidence="4" id="KW-1185">Reference proteome</keyword>
<sequence length="264" mass="29335">MKSFWYLLALAFLFSACKSLQPVTQEPAGKPYDDTELAEVIGNGNVAPGGEQPVDEQSATDQPEPVSPNGPYLPPDIAETLYAPFVQRSVTPKPALPRARNKCSLAVEVRNYDGLDGCGVLLETDDGALLRVGIRPRGDVLEAGTRISIGFEYMKDYEKTACQNEDAVVRVTCMRLLRVSSGLPRPVVCEGYDKPARWLVEAAQSVGATYITRFPWREGRFAYLLESAEGQYLYDCRGYLICRPRKNCLSFIEDFSQGQIIYEN</sequence>
<organism evidence="3 4">
    <name type="scientific">Neolewinella antarctica</name>
    <dbReference type="NCBI Taxonomy" id="442734"/>
    <lineage>
        <taxon>Bacteria</taxon>
        <taxon>Pseudomonadati</taxon>
        <taxon>Bacteroidota</taxon>
        <taxon>Saprospiria</taxon>
        <taxon>Saprospirales</taxon>
        <taxon>Lewinellaceae</taxon>
        <taxon>Neolewinella</taxon>
    </lineage>
</organism>
<evidence type="ECO:0008006" key="5">
    <source>
        <dbReference type="Google" id="ProtNLM"/>
    </source>
</evidence>
<evidence type="ECO:0000313" key="4">
    <source>
        <dbReference type="Proteomes" id="UP000770785"/>
    </source>
</evidence>
<dbReference type="PROSITE" id="PS51257">
    <property type="entry name" value="PROKAR_LIPOPROTEIN"/>
    <property type="match status" value="1"/>
</dbReference>
<reference evidence="3 4" key="1">
    <citation type="submission" date="2020-03" db="EMBL/GenBank/DDBJ databases">
        <title>Genomic Encyclopedia of Type Strains, Phase IV (KMG-IV): sequencing the most valuable type-strain genomes for metagenomic binning, comparative biology and taxonomic classification.</title>
        <authorList>
            <person name="Goeker M."/>
        </authorList>
    </citation>
    <scope>NUCLEOTIDE SEQUENCE [LARGE SCALE GENOMIC DNA]</scope>
    <source>
        <strain evidence="3 4">DSM 105096</strain>
    </source>
</reference>
<keyword evidence="2" id="KW-0732">Signal</keyword>
<accession>A0ABX0XBR8</accession>
<comment type="caution">
    <text evidence="3">The sequence shown here is derived from an EMBL/GenBank/DDBJ whole genome shotgun (WGS) entry which is preliminary data.</text>
</comment>
<proteinExistence type="predicted"/>
<feature type="region of interest" description="Disordered" evidence="1">
    <location>
        <begin position="42"/>
        <end position="73"/>
    </location>
</feature>
<evidence type="ECO:0000256" key="1">
    <source>
        <dbReference type="SAM" id="MobiDB-lite"/>
    </source>
</evidence>
<dbReference type="EMBL" id="JAATJH010000003">
    <property type="protein sequence ID" value="NJC26710.1"/>
    <property type="molecule type" value="Genomic_DNA"/>
</dbReference>
<dbReference type="RefSeq" id="WP_168037475.1">
    <property type="nucleotide sequence ID" value="NZ_JAATJH010000003.1"/>
</dbReference>
<evidence type="ECO:0000313" key="3">
    <source>
        <dbReference type="EMBL" id="NJC26710.1"/>
    </source>
</evidence>